<accession>A0A7J4ISB9</accession>
<evidence type="ECO:0000256" key="3">
    <source>
        <dbReference type="ARBA" id="ARBA00023274"/>
    </source>
</evidence>
<dbReference type="Proteomes" id="UP000577419">
    <property type="component" value="Unassembled WGS sequence"/>
</dbReference>
<dbReference type="InterPro" id="IPR027437">
    <property type="entry name" value="Rbsml_uS13_C"/>
</dbReference>
<evidence type="ECO:0000313" key="8">
    <source>
        <dbReference type="EMBL" id="MBS3059717.1"/>
    </source>
</evidence>
<dbReference type="GO" id="GO:0015935">
    <property type="term" value="C:small ribosomal subunit"/>
    <property type="evidence" value="ECO:0007669"/>
    <property type="project" value="TreeGrafter"/>
</dbReference>
<dbReference type="PIRSF" id="PIRSF002134">
    <property type="entry name" value="Ribosomal_S13"/>
    <property type="match status" value="1"/>
</dbReference>
<feature type="region of interest" description="Disordered" evidence="6">
    <location>
        <begin position="140"/>
        <end position="181"/>
    </location>
</feature>
<dbReference type="EMBL" id="JAGVWF010000070">
    <property type="protein sequence ID" value="MBS3059717.1"/>
    <property type="molecule type" value="Genomic_DNA"/>
</dbReference>
<dbReference type="InterPro" id="IPR001892">
    <property type="entry name" value="Ribosomal_uS13"/>
</dbReference>
<dbReference type="Gene3D" id="1.10.8.50">
    <property type="match status" value="1"/>
</dbReference>
<dbReference type="AlphaFoldDB" id="A0A7J4ISB9"/>
<name>A0A7J4ISB9_9ARCH</name>
<dbReference type="Pfam" id="PF00416">
    <property type="entry name" value="Ribosomal_S13"/>
    <property type="match status" value="1"/>
</dbReference>
<dbReference type="Gene3D" id="4.10.910.10">
    <property type="entry name" value="30s ribosomal protein s13, domain 2"/>
    <property type="match status" value="1"/>
</dbReference>
<comment type="similarity">
    <text evidence="1 5">Belongs to the universal ribosomal protein uS13 family.</text>
</comment>
<comment type="caution">
    <text evidence="7">The sequence shown here is derived from an EMBL/GenBank/DDBJ whole genome shotgun (WGS) entry which is preliminary data.</text>
</comment>
<dbReference type="PANTHER" id="PTHR10871:SF3">
    <property type="entry name" value="SMALL RIBOSOMAL SUBUNIT PROTEIN US13"/>
    <property type="match status" value="1"/>
</dbReference>
<protein>
    <recommendedName>
        <fullName evidence="4">30S ribosomal protein S13</fullName>
    </recommendedName>
</protein>
<dbReference type="PANTHER" id="PTHR10871">
    <property type="entry name" value="30S RIBOSOMAL PROTEIN S13/40S RIBOSOMAL PROTEIN S18"/>
    <property type="match status" value="1"/>
</dbReference>
<reference evidence="8" key="2">
    <citation type="submission" date="2021-03" db="EMBL/GenBank/DDBJ databases">
        <authorList>
            <person name="Jaffe A."/>
        </authorList>
    </citation>
    <scope>NUCLEOTIDE SEQUENCE</scope>
    <source>
        <strain evidence="8">RIFCSPHIGHO2_01_FULL_GW2011_AR10_43_9</strain>
    </source>
</reference>
<reference evidence="8" key="3">
    <citation type="submission" date="2021-05" db="EMBL/GenBank/DDBJ databases">
        <title>Protein family content uncovers lineage relationships and bacterial pathway maintenance mechanisms in DPANN archaea.</title>
        <authorList>
            <person name="Castelle C.J."/>
            <person name="Meheust R."/>
            <person name="Jaffe A.L."/>
            <person name="Seitz K."/>
            <person name="Gong X."/>
            <person name="Baker B.J."/>
            <person name="Banfield J.F."/>
        </authorList>
    </citation>
    <scope>NUCLEOTIDE SEQUENCE</scope>
    <source>
        <strain evidence="8">RIFCSPHIGHO2_01_FULL_GW2011_AR10_43_9</strain>
    </source>
</reference>
<dbReference type="GO" id="GO:0003723">
    <property type="term" value="F:RNA binding"/>
    <property type="evidence" value="ECO:0007669"/>
    <property type="project" value="InterPro"/>
</dbReference>
<evidence type="ECO:0000256" key="4">
    <source>
        <dbReference type="ARBA" id="ARBA00035315"/>
    </source>
</evidence>
<dbReference type="PROSITE" id="PS50159">
    <property type="entry name" value="RIBOSOMAL_S13_2"/>
    <property type="match status" value="1"/>
</dbReference>
<dbReference type="GO" id="GO:0006412">
    <property type="term" value="P:translation"/>
    <property type="evidence" value="ECO:0007669"/>
    <property type="project" value="InterPro"/>
</dbReference>
<reference evidence="7" key="1">
    <citation type="journal article" date="2020" name="bioRxiv">
        <title>A rank-normalized archaeal taxonomy based on genome phylogeny resolves widespread incomplete and uneven classifications.</title>
        <authorList>
            <person name="Rinke C."/>
            <person name="Chuvochina M."/>
            <person name="Mussig A.J."/>
            <person name="Chaumeil P.-A."/>
            <person name="Waite D.W."/>
            <person name="Whitman W.B."/>
            <person name="Parks D.H."/>
            <person name="Hugenholtz P."/>
        </authorList>
    </citation>
    <scope>NUCLEOTIDE SEQUENCE</scope>
    <source>
        <strain evidence="7">UBA10011</strain>
    </source>
</reference>
<gene>
    <name evidence="7" type="primary">rpsM</name>
    <name evidence="7" type="ORF">HA237_03205</name>
    <name evidence="8" type="ORF">J4224_04825</name>
</gene>
<evidence type="ECO:0000256" key="6">
    <source>
        <dbReference type="SAM" id="MobiDB-lite"/>
    </source>
</evidence>
<evidence type="ECO:0000256" key="1">
    <source>
        <dbReference type="ARBA" id="ARBA00008080"/>
    </source>
</evidence>
<dbReference type="Proteomes" id="UP000683213">
    <property type="component" value="Unassembled WGS sequence"/>
</dbReference>
<evidence type="ECO:0000313" key="7">
    <source>
        <dbReference type="EMBL" id="HIH08352.1"/>
    </source>
</evidence>
<dbReference type="EMBL" id="DUFG01000017">
    <property type="protein sequence ID" value="HIH08352.1"/>
    <property type="molecule type" value="Genomic_DNA"/>
</dbReference>
<dbReference type="GO" id="GO:0003735">
    <property type="term" value="F:structural constituent of ribosome"/>
    <property type="evidence" value="ECO:0007669"/>
    <property type="project" value="InterPro"/>
</dbReference>
<proteinExistence type="inferred from homology"/>
<keyword evidence="3 5" id="KW-0687">Ribonucleoprotein</keyword>
<organism evidence="7 9">
    <name type="scientific">Candidatus Iainarchaeum sp</name>
    <dbReference type="NCBI Taxonomy" id="3101447"/>
    <lineage>
        <taxon>Archaea</taxon>
        <taxon>Candidatus Iainarchaeota</taxon>
        <taxon>Candidatus Iainarchaeia</taxon>
        <taxon>Candidatus Iainarchaeales</taxon>
        <taxon>Candidatus Iainarchaeaceae</taxon>
        <taxon>Candidatus Iainarchaeum</taxon>
    </lineage>
</organism>
<evidence type="ECO:0000256" key="5">
    <source>
        <dbReference type="RuleBase" id="RU003830"/>
    </source>
</evidence>
<sequence length="181" mass="20036">MVEQKPEQEIRYIVRIAGKDLNGSLPIYRSLTGLKGVGHRMAKSIAIVFEKKTGLSFNKKLGELNEEQNKALEEIVLNPSGFGIPGWSLDRQRDHETGTNRHLIMAELDFAKRQDLQKLAEIKSYRGLRLGWGLTVRGQRTKSTHRGKGGVVGVTKKDAKAGKAAVAAAPPKPAEKEQKKK</sequence>
<evidence type="ECO:0000256" key="2">
    <source>
        <dbReference type="ARBA" id="ARBA00022980"/>
    </source>
</evidence>
<dbReference type="GO" id="GO:0005829">
    <property type="term" value="C:cytosol"/>
    <property type="evidence" value="ECO:0007669"/>
    <property type="project" value="TreeGrafter"/>
</dbReference>
<dbReference type="SUPFAM" id="SSF46946">
    <property type="entry name" value="S13-like H2TH domain"/>
    <property type="match status" value="1"/>
</dbReference>
<evidence type="ECO:0000313" key="9">
    <source>
        <dbReference type="Proteomes" id="UP000577419"/>
    </source>
</evidence>
<dbReference type="InterPro" id="IPR010979">
    <property type="entry name" value="Ribosomal_uS13-like_H2TH"/>
</dbReference>
<keyword evidence="2 5" id="KW-0689">Ribosomal protein</keyword>